<dbReference type="InterPro" id="IPR036505">
    <property type="entry name" value="Amidase/PGRP_sf"/>
</dbReference>
<evidence type="ECO:0000256" key="5">
    <source>
        <dbReference type="ARBA" id="ARBA00011901"/>
    </source>
</evidence>
<evidence type="ECO:0000313" key="14">
    <source>
        <dbReference type="EMBL" id="OGI49668.1"/>
    </source>
</evidence>
<name>A0A1F6TX05_9PROT</name>
<keyword evidence="8" id="KW-0378">Hydrolase</keyword>
<dbReference type="CDD" id="cd06583">
    <property type="entry name" value="PGRP"/>
    <property type="match status" value="1"/>
</dbReference>
<dbReference type="GO" id="GO:0008745">
    <property type="term" value="F:N-acetylmuramoyl-L-alanine amidase activity"/>
    <property type="evidence" value="ECO:0007669"/>
    <property type="project" value="UniProtKB-EC"/>
</dbReference>
<dbReference type="PANTHER" id="PTHR30417:SF4">
    <property type="entry name" value="1,6-ANHYDRO-N-ACETYLMURAMYL-L-ALANINE AMIDASE AMPD"/>
    <property type="match status" value="1"/>
</dbReference>
<dbReference type="GO" id="GO:0009253">
    <property type="term" value="P:peptidoglycan catabolic process"/>
    <property type="evidence" value="ECO:0007669"/>
    <property type="project" value="InterPro"/>
</dbReference>
<dbReference type="EC" id="3.5.1.28" evidence="5"/>
<dbReference type="EMBL" id="MFTC01000092">
    <property type="protein sequence ID" value="OGI49668.1"/>
    <property type="molecule type" value="Genomic_DNA"/>
</dbReference>
<evidence type="ECO:0000256" key="7">
    <source>
        <dbReference type="ARBA" id="ARBA00022723"/>
    </source>
</evidence>
<keyword evidence="10" id="KW-0961">Cell wall biogenesis/degradation</keyword>
<dbReference type="NCBIfam" id="NF008758">
    <property type="entry name" value="PRK11789.1"/>
    <property type="match status" value="1"/>
</dbReference>
<evidence type="ECO:0000256" key="9">
    <source>
        <dbReference type="ARBA" id="ARBA00022833"/>
    </source>
</evidence>
<organism evidence="14 15">
    <name type="scientific">Candidatus Muproteobacteria bacterium RIFCSPLOWO2_01_FULL_60_18</name>
    <dbReference type="NCBI Taxonomy" id="1817768"/>
    <lineage>
        <taxon>Bacteria</taxon>
        <taxon>Pseudomonadati</taxon>
        <taxon>Pseudomonadota</taxon>
        <taxon>Candidatus Muproteobacteria</taxon>
    </lineage>
</organism>
<dbReference type="InterPro" id="IPR051206">
    <property type="entry name" value="NAMLAA_amidase_2"/>
</dbReference>
<evidence type="ECO:0000256" key="11">
    <source>
        <dbReference type="ARBA" id="ARBA00039257"/>
    </source>
</evidence>
<evidence type="ECO:0000313" key="15">
    <source>
        <dbReference type="Proteomes" id="UP000179037"/>
    </source>
</evidence>
<accession>A0A1F6TX05</accession>
<dbReference type="GO" id="GO:0005737">
    <property type="term" value="C:cytoplasm"/>
    <property type="evidence" value="ECO:0007669"/>
    <property type="project" value="UniProtKB-SubCell"/>
</dbReference>
<protein>
    <recommendedName>
        <fullName evidence="11">1,6-anhydro-N-acetylmuramyl-L-alanine amidase AmpD</fullName>
        <ecNumber evidence="5">3.5.1.28</ecNumber>
    </recommendedName>
    <alternativeName>
        <fullName evidence="12">N-acetylmuramoyl-L-alanine amidase</fullName>
    </alternativeName>
</protein>
<dbReference type="GO" id="GO:0009254">
    <property type="term" value="P:peptidoglycan turnover"/>
    <property type="evidence" value="ECO:0007669"/>
    <property type="project" value="TreeGrafter"/>
</dbReference>
<dbReference type="AlphaFoldDB" id="A0A1F6TX05"/>
<evidence type="ECO:0000256" key="4">
    <source>
        <dbReference type="ARBA" id="ARBA00007553"/>
    </source>
</evidence>
<keyword evidence="6" id="KW-0963">Cytoplasm</keyword>
<comment type="caution">
    <text evidence="14">The sequence shown here is derived from an EMBL/GenBank/DDBJ whole genome shotgun (WGS) entry which is preliminary data.</text>
</comment>
<comment type="cofactor">
    <cofactor evidence="2">
        <name>Zn(2+)</name>
        <dbReference type="ChEBI" id="CHEBI:29105"/>
    </cofactor>
</comment>
<dbReference type="Gene3D" id="3.40.80.10">
    <property type="entry name" value="Peptidoglycan recognition protein-like"/>
    <property type="match status" value="1"/>
</dbReference>
<dbReference type="GO" id="GO:0071555">
    <property type="term" value="P:cell wall organization"/>
    <property type="evidence" value="ECO:0007669"/>
    <property type="project" value="UniProtKB-KW"/>
</dbReference>
<dbReference type="GO" id="GO:0046872">
    <property type="term" value="F:metal ion binding"/>
    <property type="evidence" value="ECO:0007669"/>
    <property type="project" value="UniProtKB-KW"/>
</dbReference>
<evidence type="ECO:0000256" key="8">
    <source>
        <dbReference type="ARBA" id="ARBA00022801"/>
    </source>
</evidence>
<evidence type="ECO:0000256" key="12">
    <source>
        <dbReference type="ARBA" id="ARBA00042615"/>
    </source>
</evidence>
<feature type="domain" description="N-acetylmuramoyl-L-alanine amidase" evidence="13">
    <location>
        <begin position="31"/>
        <end position="182"/>
    </location>
</feature>
<evidence type="ECO:0000256" key="6">
    <source>
        <dbReference type="ARBA" id="ARBA00022490"/>
    </source>
</evidence>
<reference evidence="14 15" key="1">
    <citation type="journal article" date="2016" name="Nat. Commun.">
        <title>Thousands of microbial genomes shed light on interconnected biogeochemical processes in an aquifer system.</title>
        <authorList>
            <person name="Anantharaman K."/>
            <person name="Brown C.T."/>
            <person name="Hug L.A."/>
            <person name="Sharon I."/>
            <person name="Castelle C.J."/>
            <person name="Probst A.J."/>
            <person name="Thomas B.C."/>
            <person name="Singh A."/>
            <person name="Wilkins M.J."/>
            <person name="Karaoz U."/>
            <person name="Brodie E.L."/>
            <person name="Williams K.H."/>
            <person name="Hubbard S.S."/>
            <person name="Banfield J.F."/>
        </authorList>
    </citation>
    <scope>NUCLEOTIDE SEQUENCE [LARGE SCALE GENOMIC DNA]</scope>
</reference>
<dbReference type="PANTHER" id="PTHR30417">
    <property type="entry name" value="N-ACETYLMURAMOYL-L-ALANINE AMIDASE AMID"/>
    <property type="match status" value="1"/>
</dbReference>
<keyword evidence="7" id="KW-0479">Metal-binding</keyword>
<dbReference type="SMART" id="SM00644">
    <property type="entry name" value="Ami_2"/>
    <property type="match status" value="1"/>
</dbReference>
<dbReference type="SUPFAM" id="SSF55846">
    <property type="entry name" value="N-acetylmuramoyl-L-alanine amidase-like"/>
    <property type="match status" value="1"/>
</dbReference>
<dbReference type="Pfam" id="PF01510">
    <property type="entry name" value="Amidase_2"/>
    <property type="match status" value="1"/>
</dbReference>
<comment type="similarity">
    <text evidence="4">Belongs to the N-acetylmuramoyl-L-alanine amidase 2 family.</text>
</comment>
<keyword evidence="9" id="KW-0862">Zinc</keyword>
<gene>
    <name evidence="14" type="ORF">A3A87_00905</name>
</gene>
<comment type="catalytic activity">
    <reaction evidence="1">
        <text>Hydrolyzes the link between N-acetylmuramoyl residues and L-amino acid residues in certain cell-wall glycopeptides.</text>
        <dbReference type="EC" id="3.5.1.28"/>
    </reaction>
</comment>
<dbReference type="Proteomes" id="UP000179037">
    <property type="component" value="Unassembled WGS sequence"/>
</dbReference>
<proteinExistence type="inferred from homology"/>
<evidence type="ECO:0000256" key="3">
    <source>
        <dbReference type="ARBA" id="ARBA00004496"/>
    </source>
</evidence>
<comment type="subcellular location">
    <subcellularLocation>
        <location evidence="3">Cytoplasm</location>
    </subcellularLocation>
</comment>
<sequence length="195" mass="21616">MIPPRTAKNPRGIIQIDSDSGLIQGARFVASPNCDKRPEGAAIDTLVIHSISLPPGKFGGSGIEQLFSNMLNPDEHPYYRAIKDLKVSAHVLIRRNGELVQFVPLHQRAWHAGRSYCEGRTCLNDFSIGIELEGTDELPYEDAQYASLAKLTRVIRQVYPSITPAQIYGHGDIAPGRKTDPGPMFDWKRYLDACA</sequence>
<dbReference type="STRING" id="1817768.A3A87_00905"/>
<dbReference type="InterPro" id="IPR002502">
    <property type="entry name" value="Amidase_domain"/>
</dbReference>
<evidence type="ECO:0000259" key="13">
    <source>
        <dbReference type="SMART" id="SM00644"/>
    </source>
</evidence>
<evidence type="ECO:0000256" key="1">
    <source>
        <dbReference type="ARBA" id="ARBA00001561"/>
    </source>
</evidence>
<evidence type="ECO:0000256" key="2">
    <source>
        <dbReference type="ARBA" id="ARBA00001947"/>
    </source>
</evidence>
<evidence type="ECO:0000256" key="10">
    <source>
        <dbReference type="ARBA" id="ARBA00023316"/>
    </source>
</evidence>